<reference evidence="9 10" key="1">
    <citation type="journal article" date="2018" name="BMC Genomics">
        <title>Genomic evidence for intraspecific hybridization in a clonal and extremely halotolerant yeast.</title>
        <authorList>
            <person name="Gostincar C."/>
            <person name="Stajich J.E."/>
            <person name="Zupancic J."/>
            <person name="Zalar P."/>
            <person name="Gunde-Cimerman N."/>
        </authorList>
    </citation>
    <scope>NUCLEOTIDE SEQUENCE [LARGE SCALE GENOMIC DNA]</scope>
    <source>
        <strain evidence="9 10">EXF-6669</strain>
    </source>
</reference>
<keyword evidence="3" id="KW-0540">Nuclease</keyword>
<evidence type="ECO:0000256" key="5">
    <source>
        <dbReference type="ARBA" id="ARBA00022801"/>
    </source>
</evidence>
<comment type="caution">
    <text evidence="9">The sequence shown here is derived from an EMBL/GenBank/DDBJ whole genome shotgun (WGS) entry which is preliminary data.</text>
</comment>
<keyword evidence="7" id="KW-0456">Lyase</keyword>
<dbReference type="InterPro" id="IPR016191">
    <property type="entry name" value="Ribonuclease/ribotoxin"/>
</dbReference>
<dbReference type="SUPFAM" id="SSF53933">
    <property type="entry name" value="Microbial ribonucleases"/>
    <property type="match status" value="1"/>
</dbReference>
<dbReference type="PANTHER" id="PTHR42104:SF1">
    <property type="entry name" value="EXTRACELLULAR GUANYL-SPECIFIC RIBONUCLEASE RNTA (AFU_ORTHOLOGUE AFUA_4G03230)"/>
    <property type="match status" value="1"/>
</dbReference>
<dbReference type="GO" id="GO:0016787">
    <property type="term" value="F:hydrolase activity"/>
    <property type="evidence" value="ECO:0007669"/>
    <property type="project" value="UniProtKB-KW"/>
</dbReference>
<protein>
    <recommendedName>
        <fullName evidence="2">ribonuclease T1</fullName>
        <ecNumber evidence="2">4.6.1.24</ecNumber>
    </recommendedName>
</protein>
<keyword evidence="6" id="KW-1015">Disulfide bond</keyword>
<dbReference type="VEuPathDB" id="FungiDB:BTJ68_06801"/>
<comment type="catalytic activity">
    <reaction evidence="8">
        <text>[RNA] containing guanosine + H2O = an [RNA fragment]-3'-guanosine-3'-phosphate + a 5'-hydroxy-ribonucleotide-3'-[RNA fragment].</text>
        <dbReference type="EC" id="4.6.1.24"/>
    </reaction>
</comment>
<accession>A0A3M6YFP4</accession>
<evidence type="ECO:0000313" key="9">
    <source>
        <dbReference type="EMBL" id="RMY01793.1"/>
    </source>
</evidence>
<dbReference type="CDD" id="cd00606">
    <property type="entry name" value="fungal_RNase"/>
    <property type="match status" value="1"/>
</dbReference>
<evidence type="ECO:0000256" key="3">
    <source>
        <dbReference type="ARBA" id="ARBA00022722"/>
    </source>
</evidence>
<dbReference type="EMBL" id="QWIL01001568">
    <property type="protein sequence ID" value="RMY01793.1"/>
    <property type="molecule type" value="Genomic_DNA"/>
</dbReference>
<dbReference type="GO" id="GO:0003723">
    <property type="term" value="F:RNA binding"/>
    <property type="evidence" value="ECO:0007669"/>
    <property type="project" value="InterPro"/>
</dbReference>
<name>A0A3M6YFP4_HORWE</name>
<proteinExistence type="inferred from homology"/>
<dbReference type="InterPro" id="IPR000026">
    <property type="entry name" value="N1-like"/>
</dbReference>
<evidence type="ECO:0000256" key="6">
    <source>
        <dbReference type="ARBA" id="ARBA00023157"/>
    </source>
</evidence>
<evidence type="ECO:0000313" key="10">
    <source>
        <dbReference type="Proteomes" id="UP000271337"/>
    </source>
</evidence>
<evidence type="ECO:0000256" key="2">
    <source>
        <dbReference type="ARBA" id="ARBA00012549"/>
    </source>
</evidence>
<evidence type="ECO:0000256" key="4">
    <source>
        <dbReference type="ARBA" id="ARBA00022759"/>
    </source>
</evidence>
<comment type="similarity">
    <text evidence="1">Belongs to the ribonuclease N1/T1 family.</text>
</comment>
<keyword evidence="4" id="KW-0255">Endonuclease</keyword>
<dbReference type="EC" id="4.6.1.24" evidence="2"/>
<dbReference type="Proteomes" id="UP000271337">
    <property type="component" value="Unassembled WGS sequence"/>
</dbReference>
<dbReference type="GO" id="GO:0046589">
    <property type="term" value="F:ribonuclease T1 activity"/>
    <property type="evidence" value="ECO:0007669"/>
    <property type="project" value="UniProtKB-EC"/>
</dbReference>
<keyword evidence="5" id="KW-0378">Hydrolase</keyword>
<evidence type="ECO:0000256" key="7">
    <source>
        <dbReference type="ARBA" id="ARBA00023239"/>
    </source>
</evidence>
<dbReference type="OrthoDB" id="5425539at2759"/>
<dbReference type="Gene3D" id="3.10.450.30">
    <property type="entry name" value="Microbial ribonucleases"/>
    <property type="match status" value="1"/>
</dbReference>
<dbReference type="PANTHER" id="PTHR42104">
    <property type="entry name" value="EXTRACELLULAR GUANYL-SPECIFIC RIBONUCLEASE RNTA (AFU_ORTHOLOGUE AFUA_4G03230)"/>
    <property type="match status" value="1"/>
</dbReference>
<evidence type="ECO:0000256" key="8">
    <source>
        <dbReference type="ARBA" id="ARBA00034015"/>
    </source>
</evidence>
<gene>
    <name evidence="9" type="ORF">D0867_11272</name>
</gene>
<sequence>MSKLSCVQSISIALHPNHPSPTTGLRFGRRQELRSSFLPLSIPHTCIFTRFPARSLSSPLQRFPSREQTMRLLTSTLALVATTAFAAPLLEERQSATTCGSNYYSSSQVRAAVNSGCNYVSQGGTACRGSYPHVYNNYEGFDFPVDGTYYEFPILESGQFTCQSPGADRVIFTAECQYAGAITHSGASGNAFVGCSGTS</sequence>
<evidence type="ECO:0000256" key="1">
    <source>
        <dbReference type="ARBA" id="ARBA00009006"/>
    </source>
</evidence>
<dbReference type="Pfam" id="PF00545">
    <property type="entry name" value="Ribonuclease"/>
    <property type="match status" value="1"/>
</dbReference>
<dbReference type="AlphaFoldDB" id="A0A3M6YFP4"/>
<organism evidence="9 10">
    <name type="scientific">Hortaea werneckii</name>
    <name type="common">Black yeast</name>
    <name type="synonym">Cladosporium werneckii</name>
    <dbReference type="NCBI Taxonomy" id="91943"/>
    <lineage>
        <taxon>Eukaryota</taxon>
        <taxon>Fungi</taxon>
        <taxon>Dikarya</taxon>
        <taxon>Ascomycota</taxon>
        <taxon>Pezizomycotina</taxon>
        <taxon>Dothideomycetes</taxon>
        <taxon>Dothideomycetidae</taxon>
        <taxon>Mycosphaerellales</taxon>
        <taxon>Teratosphaeriaceae</taxon>
        <taxon>Hortaea</taxon>
    </lineage>
</organism>